<gene>
    <name evidence="2" type="ORF">SAMN05216363_0015</name>
    <name evidence="3" type="ORF">SAMN05216363_1895</name>
</gene>
<evidence type="ECO:0000313" key="2">
    <source>
        <dbReference type="EMBL" id="SDU75376.1"/>
    </source>
</evidence>
<accession>A0A1H2LMS6</accession>
<organism evidence="3 4">
    <name type="scientific">Pseudomonas sihuiensis</name>
    <dbReference type="NCBI Taxonomy" id="1274359"/>
    <lineage>
        <taxon>Bacteria</taxon>
        <taxon>Pseudomonadati</taxon>
        <taxon>Pseudomonadota</taxon>
        <taxon>Gammaproteobacteria</taxon>
        <taxon>Pseudomonadales</taxon>
        <taxon>Pseudomonadaceae</taxon>
        <taxon>Pseudomonas</taxon>
    </lineage>
</organism>
<feature type="transmembrane region" description="Helical" evidence="1">
    <location>
        <begin position="35"/>
        <end position="53"/>
    </location>
</feature>
<keyword evidence="1" id="KW-0812">Transmembrane</keyword>
<dbReference type="EMBL" id="LT629797">
    <property type="protein sequence ID" value="SDU75376.1"/>
    <property type="molecule type" value="Genomic_DNA"/>
</dbReference>
<evidence type="ECO:0000313" key="3">
    <source>
        <dbReference type="EMBL" id="SDU82313.1"/>
    </source>
</evidence>
<reference evidence="4" key="2">
    <citation type="submission" date="2016-10" db="EMBL/GenBank/DDBJ databases">
        <authorList>
            <person name="Varghese N."/>
            <person name="Submissions S."/>
        </authorList>
    </citation>
    <scope>NUCLEOTIDE SEQUENCE [LARGE SCALE GENOMIC DNA]</scope>
    <source>
        <strain evidence="4">KCTC 32246</strain>
    </source>
</reference>
<dbReference type="AlphaFoldDB" id="A0A1H2LMS6"/>
<protein>
    <recommendedName>
        <fullName evidence="5">Zinc-ribbon domain-containing protein</fullName>
    </recommendedName>
</protein>
<keyword evidence="1" id="KW-0472">Membrane</keyword>
<keyword evidence="4" id="KW-1185">Reference proteome</keyword>
<dbReference type="Proteomes" id="UP000198675">
    <property type="component" value="Chromosome I"/>
</dbReference>
<evidence type="ECO:0000256" key="1">
    <source>
        <dbReference type="SAM" id="Phobius"/>
    </source>
</evidence>
<sequence>MALIECHECKREISDQAKVCPGCGAKVRGEPKSYAWLWTILILLAGFVWYSTVTTKEQRQDQMAYELCLQDMKKFPGNPIVAGTCTMLRDKYKAKYHREP</sequence>
<reference evidence="3" key="1">
    <citation type="submission" date="2016-10" db="EMBL/GenBank/DDBJ databases">
        <authorList>
            <person name="de Groot N.N."/>
        </authorList>
    </citation>
    <scope>NUCLEOTIDE SEQUENCE [LARGE SCALE GENOMIC DNA]</scope>
    <source>
        <strain evidence="3">KCTC 32246</strain>
    </source>
</reference>
<dbReference type="RefSeq" id="WP_092374024.1">
    <property type="nucleotide sequence ID" value="NZ_LT629797.1"/>
</dbReference>
<name>A0A1H2LMS6_9PSED</name>
<evidence type="ECO:0000313" key="4">
    <source>
        <dbReference type="Proteomes" id="UP000198675"/>
    </source>
</evidence>
<keyword evidence="1" id="KW-1133">Transmembrane helix</keyword>
<dbReference type="EMBL" id="LT629797">
    <property type="protein sequence ID" value="SDU82313.1"/>
    <property type="molecule type" value="Genomic_DNA"/>
</dbReference>
<evidence type="ECO:0008006" key="5">
    <source>
        <dbReference type="Google" id="ProtNLM"/>
    </source>
</evidence>
<proteinExistence type="predicted"/>